<dbReference type="OrthoDB" id="10264738at2759"/>
<evidence type="ECO:0000313" key="9">
    <source>
        <dbReference type="Proteomes" id="UP000241890"/>
    </source>
</evidence>
<dbReference type="GO" id="GO:0004722">
    <property type="term" value="F:protein serine/threonine phosphatase activity"/>
    <property type="evidence" value="ECO:0007669"/>
    <property type="project" value="InterPro"/>
</dbReference>
<comment type="subcellular location">
    <subcellularLocation>
        <location evidence="1">Membrane</location>
        <topology evidence="1">Peripheral membrane protein</topology>
    </subcellularLocation>
</comment>
<dbReference type="PROSITE" id="PS51746">
    <property type="entry name" value="PPM_2"/>
    <property type="match status" value="1"/>
</dbReference>
<dbReference type="Pfam" id="PF00481">
    <property type="entry name" value="PP2C"/>
    <property type="match status" value="1"/>
</dbReference>
<keyword evidence="3 5" id="KW-0378">Hydrolase</keyword>
<sequence>MGSFLEKPVTEKETSEQSGELKDGGSLQYGVSAMQGWRVNMEDAHVHRIGLGDRGDLGLFGVFDGHGGRLVACHAAENLEAEICGNEHFSKLPAAGTSSAGKEAAATLGKAVCAAFLSLDKKMRELDQIKGGVDHSGSTAVVSFITPSHYVVGNCGDSRLVICGEDKVLFSSLDHKPTQPSEQARIENAGGTVSFRRVNGDLAVSRALGDFLYKANDSLPDVEQQVSAEPDVSVIARKPTDQFVLLACDGIWDVMSNEAVCSFVLTKMREGLPLSLICEDLIDHCLDLGSRDNMSVIIVALPGAPSELGSKSIDDVRKAREASEDTSMAQVAGA</sequence>
<evidence type="ECO:0000256" key="5">
    <source>
        <dbReference type="RuleBase" id="RU003465"/>
    </source>
</evidence>
<keyword evidence="2" id="KW-0479">Metal-binding</keyword>
<dbReference type="InterPro" id="IPR000222">
    <property type="entry name" value="PP2C_BS"/>
</dbReference>
<evidence type="ECO:0000256" key="1">
    <source>
        <dbReference type="ARBA" id="ARBA00004170"/>
    </source>
</evidence>
<comment type="caution">
    <text evidence="8">The sequence shown here is derived from an EMBL/GenBank/DDBJ whole genome shotgun (WGS) entry which is preliminary data.</text>
</comment>
<gene>
    <name evidence="8" type="ORF">FCC1311_017852</name>
</gene>
<name>A0A2R5G3E9_9STRA</name>
<accession>A0A2R5G3E9</accession>
<dbReference type="InterPro" id="IPR036457">
    <property type="entry name" value="PPM-type-like_dom_sf"/>
</dbReference>
<evidence type="ECO:0000256" key="4">
    <source>
        <dbReference type="ARBA" id="ARBA00022912"/>
    </source>
</evidence>
<dbReference type="SUPFAM" id="SSF81606">
    <property type="entry name" value="PP2C-like"/>
    <property type="match status" value="1"/>
</dbReference>
<keyword evidence="4 5" id="KW-0904">Protein phosphatase</keyword>
<organism evidence="8 9">
    <name type="scientific">Hondaea fermentalgiana</name>
    <dbReference type="NCBI Taxonomy" id="2315210"/>
    <lineage>
        <taxon>Eukaryota</taxon>
        <taxon>Sar</taxon>
        <taxon>Stramenopiles</taxon>
        <taxon>Bigyra</taxon>
        <taxon>Labyrinthulomycetes</taxon>
        <taxon>Thraustochytrida</taxon>
        <taxon>Thraustochytriidae</taxon>
        <taxon>Hondaea</taxon>
    </lineage>
</organism>
<dbReference type="PROSITE" id="PS01032">
    <property type="entry name" value="PPM_1"/>
    <property type="match status" value="1"/>
</dbReference>
<protein>
    <submittedName>
        <fullName evidence="8">Protein phosphatase 1B</fullName>
    </submittedName>
</protein>
<dbReference type="Gene3D" id="3.60.40.10">
    <property type="entry name" value="PPM-type phosphatase domain"/>
    <property type="match status" value="1"/>
</dbReference>
<feature type="compositionally biased region" description="Basic and acidic residues" evidence="6">
    <location>
        <begin position="8"/>
        <end position="23"/>
    </location>
</feature>
<reference evidence="8 9" key="1">
    <citation type="submission" date="2017-12" db="EMBL/GenBank/DDBJ databases">
        <title>Sequencing, de novo assembly and annotation of complete genome of a new Thraustochytrid species, strain FCC1311.</title>
        <authorList>
            <person name="Sedici K."/>
            <person name="Godart F."/>
            <person name="Aiese Cigliano R."/>
            <person name="Sanseverino W."/>
            <person name="Barakat M."/>
            <person name="Ortet P."/>
            <person name="Marechal E."/>
            <person name="Cagnac O."/>
            <person name="Amato A."/>
        </authorList>
    </citation>
    <scope>NUCLEOTIDE SEQUENCE [LARGE SCALE GENOMIC DNA]</scope>
</reference>
<dbReference type="CDD" id="cd00143">
    <property type="entry name" value="PP2Cc"/>
    <property type="match status" value="1"/>
</dbReference>
<dbReference type="InterPro" id="IPR015655">
    <property type="entry name" value="PP2C"/>
</dbReference>
<dbReference type="FunFam" id="3.60.40.10:FF:000075">
    <property type="entry name" value="Protein phosphatase 2C, putative"/>
    <property type="match status" value="1"/>
</dbReference>
<feature type="region of interest" description="Disordered" evidence="6">
    <location>
        <begin position="1"/>
        <end position="25"/>
    </location>
</feature>
<evidence type="ECO:0000259" key="7">
    <source>
        <dbReference type="PROSITE" id="PS51746"/>
    </source>
</evidence>
<dbReference type="EMBL" id="BEYU01000013">
    <property type="protein sequence ID" value="GBG25566.1"/>
    <property type="molecule type" value="Genomic_DNA"/>
</dbReference>
<dbReference type="AlphaFoldDB" id="A0A2R5G3E9"/>
<comment type="similarity">
    <text evidence="5">Belongs to the PP2C family.</text>
</comment>
<evidence type="ECO:0000256" key="3">
    <source>
        <dbReference type="ARBA" id="ARBA00022801"/>
    </source>
</evidence>
<dbReference type="GO" id="GO:0016020">
    <property type="term" value="C:membrane"/>
    <property type="evidence" value="ECO:0007669"/>
    <property type="project" value="UniProtKB-SubCell"/>
</dbReference>
<proteinExistence type="inferred from homology"/>
<evidence type="ECO:0000256" key="6">
    <source>
        <dbReference type="SAM" id="MobiDB-lite"/>
    </source>
</evidence>
<dbReference type="Proteomes" id="UP000241890">
    <property type="component" value="Unassembled WGS sequence"/>
</dbReference>
<dbReference type="InterPro" id="IPR001932">
    <property type="entry name" value="PPM-type_phosphatase-like_dom"/>
</dbReference>
<keyword evidence="9" id="KW-1185">Reference proteome</keyword>
<evidence type="ECO:0000313" key="8">
    <source>
        <dbReference type="EMBL" id="GBG25566.1"/>
    </source>
</evidence>
<dbReference type="GO" id="GO:0046872">
    <property type="term" value="F:metal ion binding"/>
    <property type="evidence" value="ECO:0007669"/>
    <property type="project" value="UniProtKB-KW"/>
</dbReference>
<dbReference type="FunCoup" id="A0A2R5G3E9">
    <property type="interactions" value="3"/>
</dbReference>
<evidence type="ECO:0000256" key="2">
    <source>
        <dbReference type="ARBA" id="ARBA00022723"/>
    </source>
</evidence>
<dbReference type="InParanoid" id="A0A2R5G3E9"/>
<dbReference type="PANTHER" id="PTHR47992">
    <property type="entry name" value="PROTEIN PHOSPHATASE"/>
    <property type="match status" value="1"/>
</dbReference>
<dbReference type="SMART" id="SM00332">
    <property type="entry name" value="PP2Cc"/>
    <property type="match status" value="1"/>
</dbReference>
<feature type="domain" description="PPM-type phosphatase" evidence="7">
    <location>
        <begin position="28"/>
        <end position="301"/>
    </location>
</feature>